<keyword evidence="3" id="KW-1185">Reference proteome</keyword>
<sequence length="158" mass="18492">MANWCSNMVVFEGKPEAITAIQEVFQMMKNKEETSEQGQLPDFITEDNGGYFFNIYWNEGDEGVFQYETKWSPNTEAVRLIADRYGVEFTQEYEEMGNGIYGKTIYSEGILHDTALTDEDLEQFHYNEETDHYHFEGEEYESDSEILEMLLTRKLAIL</sequence>
<feature type="domain" description="YubB ferredoxin-like" evidence="1">
    <location>
        <begin position="52"/>
        <end position="136"/>
    </location>
</feature>
<organism evidence="2 3">
    <name type="scientific">Paenimyroides ummariense</name>
    <dbReference type="NCBI Taxonomy" id="913024"/>
    <lineage>
        <taxon>Bacteria</taxon>
        <taxon>Pseudomonadati</taxon>
        <taxon>Bacteroidota</taxon>
        <taxon>Flavobacteriia</taxon>
        <taxon>Flavobacteriales</taxon>
        <taxon>Flavobacteriaceae</taxon>
        <taxon>Paenimyroides</taxon>
    </lineage>
</organism>
<reference evidence="3" key="1">
    <citation type="submission" date="2016-10" db="EMBL/GenBank/DDBJ databases">
        <authorList>
            <person name="Varghese N."/>
            <person name="Submissions S."/>
        </authorList>
    </citation>
    <scope>NUCLEOTIDE SEQUENCE [LARGE SCALE GENOMIC DNA]</scope>
    <source>
        <strain evidence="3">DS-12</strain>
    </source>
</reference>
<protein>
    <recommendedName>
        <fullName evidence="1">YubB ferredoxin-like domain-containing protein</fullName>
    </recommendedName>
</protein>
<name>A0A1I5EKH6_9FLAO</name>
<dbReference type="RefSeq" id="WP_091525187.1">
    <property type="nucleotide sequence ID" value="NZ_FOVI01000021.1"/>
</dbReference>
<proteinExistence type="predicted"/>
<evidence type="ECO:0000259" key="1">
    <source>
        <dbReference type="Pfam" id="PF18406"/>
    </source>
</evidence>
<accession>A0A1I5EKH6</accession>
<dbReference type="Pfam" id="PF18406">
    <property type="entry name" value="DUF1281_C"/>
    <property type="match status" value="1"/>
</dbReference>
<dbReference type="OrthoDB" id="1248468at2"/>
<dbReference type="Gene3D" id="3.30.70.1270">
    <property type="entry name" value="Api92-like domains"/>
    <property type="match status" value="1"/>
</dbReference>
<gene>
    <name evidence="2" type="ORF">SAMN05421741_12114</name>
</gene>
<dbReference type="SUPFAM" id="SSF160940">
    <property type="entry name" value="Api92-like"/>
    <property type="match status" value="1"/>
</dbReference>
<dbReference type="STRING" id="913024.SAMN05421741_12114"/>
<dbReference type="Proteomes" id="UP000199036">
    <property type="component" value="Unassembled WGS sequence"/>
</dbReference>
<dbReference type="AlphaFoldDB" id="A0A1I5EKH6"/>
<dbReference type="EMBL" id="FOVI01000021">
    <property type="protein sequence ID" value="SFO11999.1"/>
    <property type="molecule type" value="Genomic_DNA"/>
</dbReference>
<dbReference type="InterPro" id="IPR041329">
    <property type="entry name" value="YubB_C"/>
</dbReference>
<evidence type="ECO:0000313" key="3">
    <source>
        <dbReference type="Proteomes" id="UP000199036"/>
    </source>
</evidence>
<evidence type="ECO:0000313" key="2">
    <source>
        <dbReference type="EMBL" id="SFO11999.1"/>
    </source>
</evidence>